<keyword evidence="5" id="KW-0698">rRNA processing</keyword>
<dbReference type="EC" id="2.1.1.193" evidence="3"/>
<dbReference type="Pfam" id="PF04452">
    <property type="entry name" value="Methyltrans_RNA"/>
    <property type="match status" value="1"/>
</dbReference>
<proteinExistence type="inferred from homology"/>
<dbReference type="GO" id="GO:0005737">
    <property type="term" value="C:cytoplasm"/>
    <property type="evidence" value="ECO:0007669"/>
    <property type="project" value="UniProtKB-SubCell"/>
</dbReference>
<dbReference type="GO" id="GO:0070475">
    <property type="term" value="P:rRNA base methylation"/>
    <property type="evidence" value="ECO:0007669"/>
    <property type="project" value="TreeGrafter"/>
</dbReference>
<evidence type="ECO:0000313" key="13">
    <source>
        <dbReference type="EMBL" id="AUG32678.1"/>
    </source>
</evidence>
<comment type="function">
    <text evidence="9">Specifically methylates the N3 position of the uracil ring of uridine 1498 (m3U1498) in 16S rRNA. Acts on the fully assembled 30S ribosomal subunit.</text>
</comment>
<dbReference type="PANTHER" id="PTHR30027:SF3">
    <property type="entry name" value="16S RRNA (URACIL(1498)-N(3))-METHYLTRANSFERASE"/>
    <property type="match status" value="1"/>
</dbReference>
<dbReference type="EMBL" id="MG264610">
    <property type="protein sequence ID" value="AUG32678.1"/>
    <property type="molecule type" value="Genomic_DNA"/>
</dbReference>
<dbReference type="InterPro" id="IPR046886">
    <property type="entry name" value="RsmE_MTase_dom"/>
</dbReference>
<evidence type="ECO:0000256" key="1">
    <source>
        <dbReference type="ARBA" id="ARBA00004496"/>
    </source>
</evidence>
<dbReference type="InterPro" id="IPR015947">
    <property type="entry name" value="PUA-like_sf"/>
</dbReference>
<sequence>MTRELRRLLISPLRLNTNNKLKLSLSEAHYLTRVLRYQIGQYFVLVDGVGRLWSATLISTTHAHIKESLNQPFLQGIPPSPQIKLALALPRKGFDNVLRTASELGVDRIQPLITERCIYKKQQGFDRWNTILEEATEQCERLWIPLCGHPCDAQLWFHTQAQNTYSTTYKKDIIKIFATTRRKSLVSITNLLNDIACQQLLPHQICLAIGPEGGWTPEEEQIAEQTGWQPVTLGPQILQTPTAAIAGITLIANWRVMKNGF</sequence>
<feature type="domain" description="Ribosomal RNA small subunit methyltransferase E PUA-like" evidence="12">
    <location>
        <begin position="27"/>
        <end position="60"/>
    </location>
</feature>
<dbReference type="Gene3D" id="3.40.1280.10">
    <property type="match status" value="1"/>
</dbReference>
<keyword evidence="4" id="KW-0963">Cytoplasm</keyword>
<name>A0A2H4ZQ90_9EUKA</name>
<reference evidence="13" key="1">
    <citation type="submission" date="2017-10" db="EMBL/GenBank/DDBJ databases">
        <title>Paulinella longichromatophora chromatophore genome.</title>
        <authorList>
            <person name="Lhee D."/>
            <person name="Yoon H.S."/>
        </authorList>
    </citation>
    <scope>NUCLEOTIDE SEQUENCE</scope>
</reference>
<keyword evidence="7" id="KW-0808">Transferase</keyword>
<dbReference type="GO" id="GO:0070042">
    <property type="term" value="F:rRNA (uridine-N3-)-methyltransferase activity"/>
    <property type="evidence" value="ECO:0007669"/>
    <property type="project" value="TreeGrafter"/>
</dbReference>
<keyword evidence="6" id="KW-0489">Methyltransferase</keyword>
<dbReference type="NCBIfam" id="NF008697">
    <property type="entry name" value="PRK11713.4-1"/>
    <property type="match status" value="1"/>
</dbReference>
<comment type="subcellular location">
    <subcellularLocation>
        <location evidence="1">Cytoplasm</location>
    </subcellularLocation>
</comment>
<accession>A0A2H4ZQ90</accession>
<dbReference type="InterPro" id="IPR029026">
    <property type="entry name" value="tRNA_m1G_MTases_N"/>
</dbReference>
<comment type="catalytic activity">
    <reaction evidence="10">
        <text>uridine(1498) in 16S rRNA + S-adenosyl-L-methionine = N(3)-methyluridine(1498) in 16S rRNA + S-adenosyl-L-homocysteine + H(+)</text>
        <dbReference type="Rhea" id="RHEA:42920"/>
        <dbReference type="Rhea" id="RHEA-COMP:10283"/>
        <dbReference type="Rhea" id="RHEA-COMP:10284"/>
        <dbReference type="ChEBI" id="CHEBI:15378"/>
        <dbReference type="ChEBI" id="CHEBI:57856"/>
        <dbReference type="ChEBI" id="CHEBI:59789"/>
        <dbReference type="ChEBI" id="CHEBI:65315"/>
        <dbReference type="ChEBI" id="CHEBI:74502"/>
        <dbReference type="EC" id="2.1.1.193"/>
    </reaction>
</comment>
<evidence type="ECO:0000256" key="5">
    <source>
        <dbReference type="ARBA" id="ARBA00022552"/>
    </source>
</evidence>
<dbReference type="InterPro" id="IPR046887">
    <property type="entry name" value="RsmE_PUA-like"/>
</dbReference>
<evidence type="ECO:0000259" key="11">
    <source>
        <dbReference type="Pfam" id="PF04452"/>
    </source>
</evidence>
<geneLocation type="plastid" evidence="13"/>
<dbReference type="InterPro" id="IPR006700">
    <property type="entry name" value="RsmE"/>
</dbReference>
<evidence type="ECO:0000256" key="4">
    <source>
        <dbReference type="ARBA" id="ARBA00022490"/>
    </source>
</evidence>
<feature type="domain" description="Ribosomal RNA small subunit methyltransferase E methyltransferase" evidence="11">
    <location>
        <begin position="79"/>
        <end position="251"/>
    </location>
</feature>
<protein>
    <recommendedName>
        <fullName evidence="3">16S rRNA (uracil(1498)-N(3))-methyltransferase</fullName>
        <ecNumber evidence="3">2.1.1.193</ecNumber>
    </recommendedName>
</protein>
<evidence type="ECO:0000256" key="6">
    <source>
        <dbReference type="ARBA" id="ARBA00022603"/>
    </source>
</evidence>
<dbReference type="PIRSF" id="PIRSF015601">
    <property type="entry name" value="MTase_slr0722"/>
    <property type="match status" value="1"/>
</dbReference>
<evidence type="ECO:0000256" key="2">
    <source>
        <dbReference type="ARBA" id="ARBA00005528"/>
    </source>
</evidence>
<evidence type="ECO:0000259" key="12">
    <source>
        <dbReference type="Pfam" id="PF20260"/>
    </source>
</evidence>
<comment type="similarity">
    <text evidence="2">Belongs to the RNA methyltransferase RsmE family.</text>
</comment>
<evidence type="ECO:0000256" key="3">
    <source>
        <dbReference type="ARBA" id="ARBA00012328"/>
    </source>
</evidence>
<dbReference type="Pfam" id="PF20260">
    <property type="entry name" value="PUA_4"/>
    <property type="match status" value="1"/>
</dbReference>
<dbReference type="PANTHER" id="PTHR30027">
    <property type="entry name" value="RIBOSOMAL RNA SMALL SUBUNIT METHYLTRANSFERASE E"/>
    <property type="match status" value="1"/>
</dbReference>
<evidence type="ECO:0000256" key="8">
    <source>
        <dbReference type="ARBA" id="ARBA00022691"/>
    </source>
</evidence>
<keyword evidence="13" id="KW-0934">Plastid</keyword>
<evidence type="ECO:0000256" key="10">
    <source>
        <dbReference type="ARBA" id="ARBA00047944"/>
    </source>
</evidence>
<organism evidence="13">
    <name type="scientific">Paulinella longichromatophora</name>
    <dbReference type="NCBI Taxonomy" id="1708747"/>
    <lineage>
        <taxon>Eukaryota</taxon>
        <taxon>Sar</taxon>
        <taxon>Rhizaria</taxon>
        <taxon>Cercozoa</taxon>
        <taxon>Imbricatea</taxon>
        <taxon>Silicofilosea</taxon>
        <taxon>Euglyphida</taxon>
        <taxon>Paulinellidae</taxon>
        <taxon>Paulinella</taxon>
    </lineage>
</organism>
<dbReference type="SUPFAM" id="SSF88697">
    <property type="entry name" value="PUA domain-like"/>
    <property type="match status" value="1"/>
</dbReference>
<dbReference type="InterPro" id="IPR029028">
    <property type="entry name" value="Alpha/beta_knot_MTases"/>
</dbReference>
<dbReference type="CDD" id="cd18084">
    <property type="entry name" value="RsmE-like"/>
    <property type="match status" value="1"/>
</dbReference>
<dbReference type="AlphaFoldDB" id="A0A2H4ZQ90"/>
<dbReference type="NCBIfam" id="TIGR00046">
    <property type="entry name" value="RsmE family RNA methyltransferase"/>
    <property type="match status" value="1"/>
</dbReference>
<gene>
    <name evidence="13" type="ORF">PLO_701</name>
</gene>
<evidence type="ECO:0000256" key="7">
    <source>
        <dbReference type="ARBA" id="ARBA00022679"/>
    </source>
</evidence>
<keyword evidence="8" id="KW-0949">S-adenosyl-L-methionine</keyword>
<evidence type="ECO:0000256" key="9">
    <source>
        <dbReference type="ARBA" id="ARBA00025699"/>
    </source>
</evidence>
<dbReference type="SUPFAM" id="SSF75217">
    <property type="entry name" value="alpha/beta knot"/>
    <property type="match status" value="1"/>
</dbReference>